<evidence type="ECO:0000256" key="2">
    <source>
        <dbReference type="SAM" id="MobiDB-lite"/>
    </source>
</evidence>
<evidence type="ECO:0000313" key="4">
    <source>
        <dbReference type="Proteomes" id="UP000515908"/>
    </source>
</evidence>
<dbReference type="VEuPathDB" id="TriTrypDB:ADEAN_001022500"/>
<dbReference type="AlphaFoldDB" id="A0A7G2CS81"/>
<dbReference type="InterPro" id="IPR032466">
    <property type="entry name" value="Metal_Hydrolase"/>
</dbReference>
<reference evidence="3 4" key="1">
    <citation type="submission" date="2020-08" db="EMBL/GenBank/DDBJ databases">
        <authorList>
            <person name="Newling K."/>
            <person name="Davey J."/>
            <person name="Forrester S."/>
        </authorList>
    </citation>
    <scope>NUCLEOTIDE SEQUENCE [LARGE SCALE GENOMIC DNA]</scope>
    <source>
        <strain evidence="4">Crithidia deanei Carvalho (ATCC PRA-265)</strain>
    </source>
</reference>
<dbReference type="PANTHER" id="PTHR10060">
    <property type="entry name" value="TATD FAMILY DEOXYRIBONUCLEASE"/>
    <property type="match status" value="1"/>
</dbReference>
<gene>
    <name evidence="3" type="ORF">ADEAN_001022500</name>
</gene>
<dbReference type="GO" id="GO:0008296">
    <property type="term" value="F:3'-5'-DNA exonuclease activity"/>
    <property type="evidence" value="ECO:0007669"/>
    <property type="project" value="TreeGrafter"/>
</dbReference>
<dbReference type="GO" id="GO:0005829">
    <property type="term" value="C:cytosol"/>
    <property type="evidence" value="ECO:0007669"/>
    <property type="project" value="TreeGrafter"/>
</dbReference>
<dbReference type="SUPFAM" id="SSF51556">
    <property type="entry name" value="Metallo-dependent hydrolases"/>
    <property type="match status" value="1"/>
</dbReference>
<protein>
    <submittedName>
        <fullName evidence="3">TatD related DNase, putative</fullName>
    </submittedName>
</protein>
<name>A0A7G2CS81_9TRYP</name>
<dbReference type="Pfam" id="PF01026">
    <property type="entry name" value="TatD_DNase"/>
    <property type="match status" value="1"/>
</dbReference>
<dbReference type="InterPro" id="IPR001130">
    <property type="entry name" value="TatD-like"/>
</dbReference>
<dbReference type="PANTHER" id="PTHR10060:SF47">
    <property type="entry name" value="TATD RELATED DNASE"/>
    <property type="match status" value="1"/>
</dbReference>
<dbReference type="Proteomes" id="UP000515908">
    <property type="component" value="Chromosome 27"/>
</dbReference>
<dbReference type="EMBL" id="LR877171">
    <property type="protein sequence ID" value="CAD2222678.1"/>
    <property type="molecule type" value="Genomic_DNA"/>
</dbReference>
<dbReference type="OrthoDB" id="6079689at2759"/>
<keyword evidence="4" id="KW-1185">Reference proteome</keyword>
<keyword evidence="1" id="KW-0540">Nuclease</keyword>
<feature type="region of interest" description="Disordered" evidence="2">
    <location>
        <begin position="181"/>
        <end position="201"/>
    </location>
</feature>
<organism evidence="3 4">
    <name type="scientific">Angomonas deanei</name>
    <dbReference type="NCBI Taxonomy" id="59799"/>
    <lineage>
        <taxon>Eukaryota</taxon>
        <taxon>Discoba</taxon>
        <taxon>Euglenozoa</taxon>
        <taxon>Kinetoplastea</taxon>
        <taxon>Metakinetoplastina</taxon>
        <taxon>Trypanosomatida</taxon>
        <taxon>Trypanosomatidae</taxon>
        <taxon>Strigomonadinae</taxon>
        <taxon>Angomonas</taxon>
    </lineage>
</organism>
<feature type="compositionally biased region" description="Polar residues" evidence="2">
    <location>
        <begin position="30"/>
        <end position="39"/>
    </location>
</feature>
<dbReference type="Gene3D" id="3.20.20.140">
    <property type="entry name" value="Metal-dependent hydrolases"/>
    <property type="match status" value="1"/>
</dbReference>
<proteinExistence type="predicted"/>
<feature type="region of interest" description="Disordered" evidence="2">
    <location>
        <begin position="1"/>
        <end position="47"/>
    </location>
</feature>
<evidence type="ECO:0000256" key="1">
    <source>
        <dbReference type="ARBA" id="ARBA00022722"/>
    </source>
</evidence>
<keyword evidence="1" id="KW-0378">Hydrolase</keyword>
<accession>A0A7G2CS81</accession>
<sequence length="308" mass="35168">MGFVDRGGGRESKKSSLRKSVKNPGAAATRQKQANTNKSLIHPPTVQVPSLPPAVSALVEEVLLYQASHKEAKQKQNENENWMVSFAEAVREHCFSDRPQHNLWIDAAVALLARQFSGDTVSVLDRAGQNQENDLYSLSSLVLWCSEYERQITLLEECRSHNTLQDTILLSVEKSKSKHKTKKVKFAEEGEEEEKEKEHSPEDEVHPLFLYCVLGIHSNNIDRNFNKNIHATQWVEEIRTYSHGKEVLGILASLNFYSRDEKLMYSQELLFRALFKLAAELRKPLMIHLYVSESAAQHDVQKNNNNKE</sequence>
<dbReference type="InterPro" id="IPR050891">
    <property type="entry name" value="TatD-type_Hydrolase"/>
</dbReference>
<evidence type="ECO:0000313" key="3">
    <source>
        <dbReference type="EMBL" id="CAD2222678.1"/>
    </source>
</evidence>